<reference evidence="3 4" key="1">
    <citation type="journal article" date="2023" name="Plant Dis.">
        <title>First Report of Diplodia intermedia Causing Canker and Dieback Diseases on Apple Trees in Canada.</title>
        <authorList>
            <person name="Ellouze W."/>
            <person name="Ilyukhin E."/>
            <person name="Sulman M."/>
            <person name="Ali S."/>
        </authorList>
    </citation>
    <scope>NUCLEOTIDE SEQUENCE [LARGE SCALE GENOMIC DNA]</scope>
    <source>
        <strain evidence="3 4">M45-28</strain>
    </source>
</reference>
<dbReference type="PANTHER" id="PTHR42085">
    <property type="entry name" value="F-BOX DOMAIN-CONTAINING PROTEIN"/>
    <property type="match status" value="1"/>
</dbReference>
<dbReference type="PANTHER" id="PTHR42085:SF8">
    <property type="entry name" value="F-BOX DOMAIN-CONTAINING PROTEIN"/>
    <property type="match status" value="1"/>
</dbReference>
<comment type="caution">
    <text evidence="3">The sequence shown here is derived from an EMBL/GenBank/DDBJ whole genome shotgun (WGS) entry which is preliminary data.</text>
</comment>
<accession>A0ABR3TKU6</accession>
<proteinExistence type="predicted"/>
<gene>
    <name evidence="3" type="ORF">SLS58_007129</name>
</gene>
<dbReference type="InterPro" id="IPR056632">
    <property type="entry name" value="DUF7730"/>
</dbReference>
<dbReference type="EMBL" id="JAKEKT020000053">
    <property type="protein sequence ID" value="KAL1640178.1"/>
    <property type="molecule type" value="Genomic_DNA"/>
</dbReference>
<evidence type="ECO:0000313" key="4">
    <source>
        <dbReference type="Proteomes" id="UP001521184"/>
    </source>
</evidence>
<evidence type="ECO:0000313" key="3">
    <source>
        <dbReference type="EMBL" id="KAL1640178.1"/>
    </source>
</evidence>
<feature type="domain" description="DUF7730" evidence="2">
    <location>
        <begin position="63"/>
        <end position="177"/>
    </location>
</feature>
<organism evidence="3 4">
    <name type="scientific">Diplodia intermedia</name>
    <dbReference type="NCBI Taxonomy" id="856260"/>
    <lineage>
        <taxon>Eukaryota</taxon>
        <taxon>Fungi</taxon>
        <taxon>Dikarya</taxon>
        <taxon>Ascomycota</taxon>
        <taxon>Pezizomycotina</taxon>
        <taxon>Dothideomycetes</taxon>
        <taxon>Dothideomycetes incertae sedis</taxon>
        <taxon>Botryosphaeriales</taxon>
        <taxon>Botryosphaeriaceae</taxon>
        <taxon>Diplodia</taxon>
    </lineage>
</organism>
<feature type="region of interest" description="Disordered" evidence="1">
    <location>
        <begin position="25"/>
        <end position="46"/>
    </location>
</feature>
<name>A0ABR3TKU6_9PEZI</name>
<sequence>MPPSKNGMPFTKDAVEASFDLDFSDGKPSVAKTTANTRDRSRPAAPPLRHLITPEAERKNKISLLTLPAELRLLIYEHLLIARFDRTTNPSWAVGNTNQKLVLLQMIQAPEYRTVEPGILQTCKQVYHEANSILYSQNVFAISEPEQMFRLRQQIGSMNFKLIKALHMWVSWKAELPPWLQLLDLLAGEATGLRYIKIAYSDPFEERGLGDSVDFLRALGKIKGVKELVIEGYYAKHWPAYLEEKMGVRVRAICGHCIDEPELRDGHLSNKAVEDQKRVPELSEKQKRIFRE</sequence>
<dbReference type="Pfam" id="PF24864">
    <property type="entry name" value="DUF7730"/>
    <property type="match status" value="1"/>
</dbReference>
<evidence type="ECO:0000256" key="1">
    <source>
        <dbReference type="SAM" id="MobiDB-lite"/>
    </source>
</evidence>
<dbReference type="InterPro" id="IPR038883">
    <property type="entry name" value="AN11006-like"/>
</dbReference>
<dbReference type="Proteomes" id="UP001521184">
    <property type="component" value="Unassembled WGS sequence"/>
</dbReference>
<evidence type="ECO:0000259" key="2">
    <source>
        <dbReference type="Pfam" id="PF24864"/>
    </source>
</evidence>
<keyword evidence="4" id="KW-1185">Reference proteome</keyword>
<protein>
    <recommendedName>
        <fullName evidence="2">DUF7730 domain-containing protein</fullName>
    </recommendedName>
</protein>